<dbReference type="InterPro" id="IPR001173">
    <property type="entry name" value="Glyco_trans_2-like"/>
</dbReference>
<dbReference type="EC" id="2.4.1.117" evidence="5"/>
<feature type="transmembrane region" description="Helical" evidence="14">
    <location>
        <begin position="284"/>
        <end position="305"/>
    </location>
</feature>
<dbReference type="AlphaFoldDB" id="A0A502E6F9"/>
<evidence type="ECO:0000256" key="6">
    <source>
        <dbReference type="ARBA" id="ARBA00022676"/>
    </source>
</evidence>
<dbReference type="Proteomes" id="UP000320095">
    <property type="component" value="Unassembled WGS sequence"/>
</dbReference>
<dbReference type="GO" id="GO:0004581">
    <property type="term" value="F:dolichyl-phosphate beta-glucosyltransferase activity"/>
    <property type="evidence" value="ECO:0007669"/>
    <property type="project" value="UniProtKB-EC"/>
</dbReference>
<gene>
    <name evidence="17" type="ORF">EAH80_21640</name>
</gene>
<keyword evidence="6" id="KW-0328">Glycosyltransferase</keyword>
<dbReference type="InterPro" id="IPR035518">
    <property type="entry name" value="DPG_synthase"/>
</dbReference>
<comment type="catalytic activity">
    <reaction evidence="13">
        <text>a di-trans,poly-cis-dolichyl phosphate + UDP-alpha-D-glucose = a di-trans,poly-cis-dolichyl beta-D-glucosyl phosphate + UDP</text>
        <dbReference type="Rhea" id="RHEA:15401"/>
        <dbReference type="Rhea" id="RHEA-COMP:19498"/>
        <dbReference type="Rhea" id="RHEA-COMP:19502"/>
        <dbReference type="ChEBI" id="CHEBI:57525"/>
        <dbReference type="ChEBI" id="CHEBI:57683"/>
        <dbReference type="ChEBI" id="CHEBI:58223"/>
        <dbReference type="ChEBI" id="CHEBI:58885"/>
        <dbReference type="EC" id="2.4.1.117"/>
    </reaction>
    <physiologicalReaction direction="left-to-right" evidence="13">
        <dbReference type="Rhea" id="RHEA:15402"/>
    </physiologicalReaction>
</comment>
<evidence type="ECO:0000259" key="16">
    <source>
        <dbReference type="Pfam" id="PF04138"/>
    </source>
</evidence>
<dbReference type="GO" id="GO:0006487">
    <property type="term" value="P:protein N-linked glycosylation"/>
    <property type="evidence" value="ECO:0007669"/>
    <property type="project" value="TreeGrafter"/>
</dbReference>
<name>A0A502E6F9_9MYCO</name>
<evidence type="ECO:0000256" key="9">
    <source>
        <dbReference type="ARBA" id="ARBA00022824"/>
    </source>
</evidence>
<dbReference type="GO" id="GO:0016020">
    <property type="term" value="C:membrane"/>
    <property type="evidence" value="ECO:0007669"/>
    <property type="project" value="UniProtKB-SubCell"/>
</dbReference>
<feature type="transmembrane region" description="Helical" evidence="14">
    <location>
        <begin position="350"/>
        <end position="369"/>
    </location>
</feature>
<evidence type="ECO:0000313" key="18">
    <source>
        <dbReference type="Proteomes" id="UP000320095"/>
    </source>
</evidence>
<comment type="subcellular location">
    <subcellularLocation>
        <location evidence="2">Endoplasmic reticulum membrane</location>
        <topology evidence="2">Single-pass membrane protein</topology>
    </subcellularLocation>
    <subcellularLocation>
        <location evidence="1">Membrane</location>
        <topology evidence="1">Multi-pass membrane protein</topology>
    </subcellularLocation>
</comment>
<dbReference type="Gene3D" id="3.90.550.10">
    <property type="entry name" value="Spore Coat Polysaccharide Biosynthesis Protein SpsA, Chain A"/>
    <property type="match status" value="1"/>
</dbReference>
<keyword evidence="9" id="KW-0256">Endoplasmic reticulum</keyword>
<dbReference type="PANTHER" id="PTHR10859:SF91">
    <property type="entry name" value="DOLICHYL-PHOSPHATE BETA-GLUCOSYLTRANSFERASE"/>
    <property type="match status" value="1"/>
</dbReference>
<keyword evidence="10" id="KW-0735">Signal-anchor</keyword>
<keyword evidence="8 14" id="KW-0812">Transmembrane</keyword>
<dbReference type="SUPFAM" id="SSF53448">
    <property type="entry name" value="Nucleotide-diphospho-sugar transferases"/>
    <property type="match status" value="1"/>
</dbReference>
<dbReference type="GO" id="GO:0000271">
    <property type="term" value="P:polysaccharide biosynthetic process"/>
    <property type="evidence" value="ECO:0007669"/>
    <property type="project" value="InterPro"/>
</dbReference>
<comment type="similarity">
    <text evidence="4">Belongs to the glycosyltransferase 2 family.</text>
</comment>
<keyword evidence="11 14" id="KW-1133">Transmembrane helix</keyword>
<dbReference type="PANTHER" id="PTHR10859">
    <property type="entry name" value="GLYCOSYL TRANSFERASE"/>
    <property type="match status" value="1"/>
</dbReference>
<proteinExistence type="inferred from homology"/>
<feature type="transmembrane region" description="Helical" evidence="14">
    <location>
        <begin position="381"/>
        <end position="398"/>
    </location>
</feature>
<sequence length="434" mass="46595">MANSPTAGGQSRPVRFSAQRPYVLDIVIPVYNEERKLAGSIRRLHRFLAAEVPYAARITLADNASTDGTLAVARQLACELADVDVIHLDAKGRGGALRAAWASSTAAVVAYMDVDLSTDLAALMPLVAPLVSGHSDIAIGSRLSASSRVVRGPKREFVSRSYNLILRGTLGTRFSDAQCGFKAIRADVARQLLPLVEDSGWFFDTELLVIAERAGLRIHEVPVDWIDDPDSRVDVVRTAVEDLKGCWRVGRALATGALPLRELQTALGREPLVPGVPKGMVGQLVRFGIVGIASTLAYALLYLVLHPAMGAQAANLVALLLTAVANTAANRAFTFGVRGRDGAGRHQLHGLLVFMFGLAITSGSLFVLHRFDPTIGKVAELSVLVVANLVATVVRFVALRRVFGVHRRWAAVWLGGPQRWMKPSSSPLDHGGES</sequence>
<dbReference type="Pfam" id="PF04138">
    <property type="entry name" value="GtrA_DPMS_TM"/>
    <property type="match status" value="1"/>
</dbReference>
<evidence type="ECO:0000256" key="5">
    <source>
        <dbReference type="ARBA" id="ARBA00012583"/>
    </source>
</evidence>
<organism evidence="17 18">
    <name type="scientific">Mycolicibacterium hodleri</name>
    <dbReference type="NCBI Taxonomy" id="49897"/>
    <lineage>
        <taxon>Bacteria</taxon>
        <taxon>Bacillati</taxon>
        <taxon>Actinomycetota</taxon>
        <taxon>Actinomycetes</taxon>
        <taxon>Mycobacteriales</taxon>
        <taxon>Mycobacteriaceae</taxon>
        <taxon>Mycolicibacterium</taxon>
    </lineage>
</organism>
<dbReference type="Pfam" id="PF00535">
    <property type="entry name" value="Glycos_transf_2"/>
    <property type="match status" value="1"/>
</dbReference>
<dbReference type="OrthoDB" id="2369748at2"/>
<accession>A0A502E6F9</accession>
<keyword evidence="18" id="KW-1185">Reference proteome</keyword>
<feature type="transmembrane region" description="Helical" evidence="14">
    <location>
        <begin position="311"/>
        <end position="329"/>
    </location>
</feature>
<evidence type="ECO:0000256" key="1">
    <source>
        <dbReference type="ARBA" id="ARBA00004141"/>
    </source>
</evidence>
<dbReference type="CDD" id="cd04188">
    <property type="entry name" value="DPG_synthase"/>
    <property type="match status" value="1"/>
</dbReference>
<keyword evidence="7 17" id="KW-0808">Transferase</keyword>
<evidence type="ECO:0000256" key="13">
    <source>
        <dbReference type="ARBA" id="ARBA00045097"/>
    </source>
</evidence>
<evidence type="ECO:0000256" key="8">
    <source>
        <dbReference type="ARBA" id="ARBA00022692"/>
    </source>
</evidence>
<evidence type="ECO:0000256" key="3">
    <source>
        <dbReference type="ARBA" id="ARBA00004922"/>
    </source>
</evidence>
<dbReference type="EMBL" id="RCZG01000010">
    <property type="protein sequence ID" value="TPG32051.1"/>
    <property type="molecule type" value="Genomic_DNA"/>
</dbReference>
<feature type="domain" description="Glycosyltransferase 2-like" evidence="15">
    <location>
        <begin position="26"/>
        <end position="192"/>
    </location>
</feature>
<reference evidence="17 18" key="1">
    <citation type="journal article" date="2019" name="Environ. Microbiol.">
        <title>Species interactions and distinct microbial communities in high Arctic permafrost affected cryosols are associated with the CH4 and CO2 gas fluxes.</title>
        <authorList>
            <person name="Altshuler I."/>
            <person name="Hamel J."/>
            <person name="Turney S."/>
            <person name="Magnuson E."/>
            <person name="Levesque R."/>
            <person name="Greer C."/>
            <person name="Whyte L.G."/>
        </authorList>
    </citation>
    <scope>NUCLEOTIDE SEQUENCE [LARGE SCALE GENOMIC DNA]</scope>
    <source>
        <strain evidence="17 18">S5.20</strain>
    </source>
</reference>
<evidence type="ECO:0000256" key="7">
    <source>
        <dbReference type="ARBA" id="ARBA00022679"/>
    </source>
</evidence>
<feature type="domain" description="GtrA/DPMS transmembrane" evidence="16">
    <location>
        <begin position="286"/>
        <end position="402"/>
    </location>
</feature>
<evidence type="ECO:0000259" key="15">
    <source>
        <dbReference type="Pfam" id="PF00535"/>
    </source>
</evidence>
<evidence type="ECO:0000256" key="14">
    <source>
        <dbReference type="SAM" id="Phobius"/>
    </source>
</evidence>
<keyword evidence="12 14" id="KW-0472">Membrane</keyword>
<dbReference type="FunFam" id="3.90.550.10:FF:000131">
    <property type="entry name" value="Glycosyl transferase"/>
    <property type="match status" value="1"/>
</dbReference>
<evidence type="ECO:0000256" key="2">
    <source>
        <dbReference type="ARBA" id="ARBA00004389"/>
    </source>
</evidence>
<evidence type="ECO:0000256" key="4">
    <source>
        <dbReference type="ARBA" id="ARBA00006739"/>
    </source>
</evidence>
<evidence type="ECO:0000256" key="10">
    <source>
        <dbReference type="ARBA" id="ARBA00022968"/>
    </source>
</evidence>
<evidence type="ECO:0000313" key="17">
    <source>
        <dbReference type="EMBL" id="TPG32051.1"/>
    </source>
</evidence>
<evidence type="ECO:0000256" key="11">
    <source>
        <dbReference type="ARBA" id="ARBA00022989"/>
    </source>
</evidence>
<comment type="caution">
    <text evidence="17">The sequence shown here is derived from an EMBL/GenBank/DDBJ whole genome shotgun (WGS) entry which is preliminary data.</text>
</comment>
<evidence type="ECO:0000256" key="12">
    <source>
        <dbReference type="ARBA" id="ARBA00023136"/>
    </source>
</evidence>
<dbReference type="InterPro" id="IPR029044">
    <property type="entry name" value="Nucleotide-diphossugar_trans"/>
</dbReference>
<comment type="pathway">
    <text evidence="3">Protein modification; protein glycosylation.</text>
</comment>
<dbReference type="InterPro" id="IPR007267">
    <property type="entry name" value="GtrA_DPMS_TM"/>
</dbReference>
<protein>
    <recommendedName>
        <fullName evidence="5">dolichyl-phosphate beta-glucosyltransferase</fullName>
        <ecNumber evidence="5">2.4.1.117</ecNumber>
    </recommendedName>
</protein>